<comment type="caution">
    <text evidence="1">The sequence shown here is derived from an EMBL/GenBank/DDBJ whole genome shotgun (WGS) entry which is preliminary data.</text>
</comment>
<dbReference type="EMBL" id="MU853338">
    <property type="protein sequence ID" value="KAK4113755.1"/>
    <property type="molecule type" value="Genomic_DNA"/>
</dbReference>
<keyword evidence="2" id="KW-1185">Reference proteome</keyword>
<reference evidence="1" key="2">
    <citation type="submission" date="2023-05" db="EMBL/GenBank/DDBJ databases">
        <authorList>
            <consortium name="Lawrence Berkeley National Laboratory"/>
            <person name="Steindorff A."/>
            <person name="Hensen N."/>
            <person name="Bonometti L."/>
            <person name="Westerberg I."/>
            <person name="Brannstrom I.O."/>
            <person name="Guillou S."/>
            <person name="Cros-Aarteil S."/>
            <person name="Calhoun S."/>
            <person name="Haridas S."/>
            <person name="Kuo A."/>
            <person name="Mondo S."/>
            <person name="Pangilinan J."/>
            <person name="Riley R."/>
            <person name="Labutti K."/>
            <person name="Andreopoulos B."/>
            <person name="Lipzen A."/>
            <person name="Chen C."/>
            <person name="Yanf M."/>
            <person name="Daum C."/>
            <person name="Ng V."/>
            <person name="Clum A."/>
            <person name="Ohm R."/>
            <person name="Martin F."/>
            <person name="Silar P."/>
            <person name="Natvig D."/>
            <person name="Lalanne C."/>
            <person name="Gautier V."/>
            <person name="Ament-Velasquez S.L."/>
            <person name="Kruys A."/>
            <person name="Hutchinson M.I."/>
            <person name="Powell A.J."/>
            <person name="Barry K."/>
            <person name="Miller A.N."/>
            <person name="Grigoriev I.V."/>
            <person name="Debuchy R."/>
            <person name="Gladieux P."/>
            <person name="Thoren M.H."/>
            <person name="Johannesson H."/>
        </authorList>
    </citation>
    <scope>NUCLEOTIDE SEQUENCE</scope>
    <source>
        <strain evidence="1">CBS 508.74</strain>
    </source>
</reference>
<evidence type="ECO:0000313" key="2">
    <source>
        <dbReference type="Proteomes" id="UP001302812"/>
    </source>
</evidence>
<dbReference type="GeneID" id="89934359"/>
<gene>
    <name evidence="1" type="ORF">N656DRAFT_597042</name>
</gene>
<protein>
    <submittedName>
        <fullName evidence="1">Uncharacterized protein</fullName>
    </submittedName>
</protein>
<dbReference type="AlphaFoldDB" id="A0AAN6TH25"/>
<dbReference type="RefSeq" id="XP_064671325.1">
    <property type="nucleotide sequence ID" value="XM_064810234.1"/>
</dbReference>
<dbReference type="Proteomes" id="UP001302812">
    <property type="component" value="Unassembled WGS sequence"/>
</dbReference>
<name>A0AAN6TH25_9PEZI</name>
<evidence type="ECO:0000313" key="1">
    <source>
        <dbReference type="EMBL" id="KAK4113755.1"/>
    </source>
</evidence>
<sequence length="213" mass="24278">MPCYDGAGYGRWMNEMKGVVFFPLCRVHSCFVSSLEVCLRGWVESMCLSVAILRVGEPRCTCNTLVAVMGLDTRNADKQNRAMPTMGEEVGCFPPSIAVPGTNISFNKGTGIFCWQLLVFERYLNMTDMVTRGHEHDDNLRSRFLPWWAGLRGTEEQRKGNRGYIPHLMLRYSNPDVRKTCLARRNDQRESPGLSLGDIPLRLEPRQRWCGEP</sequence>
<organism evidence="1 2">
    <name type="scientific">Canariomyces notabilis</name>
    <dbReference type="NCBI Taxonomy" id="2074819"/>
    <lineage>
        <taxon>Eukaryota</taxon>
        <taxon>Fungi</taxon>
        <taxon>Dikarya</taxon>
        <taxon>Ascomycota</taxon>
        <taxon>Pezizomycotina</taxon>
        <taxon>Sordariomycetes</taxon>
        <taxon>Sordariomycetidae</taxon>
        <taxon>Sordariales</taxon>
        <taxon>Chaetomiaceae</taxon>
        <taxon>Canariomyces</taxon>
    </lineage>
</organism>
<reference evidence="1" key="1">
    <citation type="journal article" date="2023" name="Mol. Phylogenet. Evol.">
        <title>Genome-scale phylogeny and comparative genomics of the fungal order Sordariales.</title>
        <authorList>
            <person name="Hensen N."/>
            <person name="Bonometti L."/>
            <person name="Westerberg I."/>
            <person name="Brannstrom I.O."/>
            <person name="Guillou S."/>
            <person name="Cros-Aarteil S."/>
            <person name="Calhoun S."/>
            <person name="Haridas S."/>
            <person name="Kuo A."/>
            <person name="Mondo S."/>
            <person name="Pangilinan J."/>
            <person name="Riley R."/>
            <person name="LaButti K."/>
            <person name="Andreopoulos B."/>
            <person name="Lipzen A."/>
            <person name="Chen C."/>
            <person name="Yan M."/>
            <person name="Daum C."/>
            <person name="Ng V."/>
            <person name="Clum A."/>
            <person name="Steindorff A."/>
            <person name="Ohm R.A."/>
            <person name="Martin F."/>
            <person name="Silar P."/>
            <person name="Natvig D.O."/>
            <person name="Lalanne C."/>
            <person name="Gautier V."/>
            <person name="Ament-Velasquez S.L."/>
            <person name="Kruys A."/>
            <person name="Hutchinson M.I."/>
            <person name="Powell A.J."/>
            <person name="Barry K."/>
            <person name="Miller A.N."/>
            <person name="Grigoriev I.V."/>
            <person name="Debuchy R."/>
            <person name="Gladieux P."/>
            <person name="Hiltunen Thoren M."/>
            <person name="Johannesson H."/>
        </authorList>
    </citation>
    <scope>NUCLEOTIDE SEQUENCE</scope>
    <source>
        <strain evidence="1">CBS 508.74</strain>
    </source>
</reference>
<proteinExistence type="predicted"/>
<accession>A0AAN6TH25</accession>